<dbReference type="GO" id="GO:0007234">
    <property type="term" value="P:osmosensory signaling via phosphorelay pathway"/>
    <property type="evidence" value="ECO:0007669"/>
    <property type="project" value="TreeGrafter"/>
</dbReference>
<reference evidence="6" key="1">
    <citation type="submission" date="2020-02" db="EMBL/GenBank/DDBJ databases">
        <authorList>
            <person name="Meier V. D."/>
        </authorList>
    </citation>
    <scope>NUCLEOTIDE SEQUENCE</scope>
    <source>
        <strain evidence="6">AVDCRST_MAG71</strain>
    </source>
</reference>
<dbReference type="InterPro" id="IPR003661">
    <property type="entry name" value="HisK_dim/P_dom"/>
</dbReference>
<evidence type="ECO:0000256" key="4">
    <source>
        <dbReference type="ARBA" id="ARBA00022777"/>
    </source>
</evidence>
<dbReference type="InterPro" id="IPR050351">
    <property type="entry name" value="BphY/WalK/GraS-like"/>
</dbReference>
<accession>A0A6J4M6L8</accession>
<dbReference type="InterPro" id="IPR036890">
    <property type="entry name" value="HATPase_C_sf"/>
</dbReference>
<comment type="catalytic activity">
    <reaction evidence="1">
        <text>ATP + protein L-histidine = ADP + protein N-phospho-L-histidine.</text>
        <dbReference type="EC" id="2.7.13.3"/>
    </reaction>
</comment>
<dbReference type="SUPFAM" id="SSF55874">
    <property type="entry name" value="ATPase domain of HSP90 chaperone/DNA topoisomerase II/histidine kinase"/>
    <property type="match status" value="1"/>
</dbReference>
<evidence type="ECO:0000256" key="3">
    <source>
        <dbReference type="ARBA" id="ARBA00022679"/>
    </source>
</evidence>
<dbReference type="PANTHER" id="PTHR42878">
    <property type="entry name" value="TWO-COMPONENT HISTIDINE KINASE"/>
    <property type="match status" value="1"/>
</dbReference>
<feature type="domain" description="Histidine kinase" evidence="5">
    <location>
        <begin position="7"/>
        <end position="214"/>
    </location>
</feature>
<dbReference type="EC" id="2.7.13.3" evidence="2"/>
<name>A0A6J4M6L8_9GAMM</name>
<keyword evidence="4" id="KW-0418">Kinase</keyword>
<protein>
    <recommendedName>
        <fullName evidence="2">histidine kinase</fullName>
        <ecNumber evidence="2">2.7.13.3</ecNumber>
    </recommendedName>
</protein>
<organism evidence="6">
    <name type="scientific">uncultured Lysobacter sp</name>
    <dbReference type="NCBI Taxonomy" id="271060"/>
    <lineage>
        <taxon>Bacteria</taxon>
        <taxon>Pseudomonadati</taxon>
        <taxon>Pseudomonadota</taxon>
        <taxon>Gammaproteobacteria</taxon>
        <taxon>Lysobacterales</taxon>
        <taxon>Lysobacteraceae</taxon>
        <taxon>Lysobacter</taxon>
        <taxon>environmental samples</taxon>
    </lineage>
</organism>
<dbReference type="SMART" id="SM00388">
    <property type="entry name" value="HisKA"/>
    <property type="match status" value="1"/>
</dbReference>
<dbReference type="AlphaFoldDB" id="A0A6J4M6L8"/>
<dbReference type="GO" id="GO:0030295">
    <property type="term" value="F:protein kinase activator activity"/>
    <property type="evidence" value="ECO:0007669"/>
    <property type="project" value="TreeGrafter"/>
</dbReference>
<dbReference type="InterPro" id="IPR003594">
    <property type="entry name" value="HATPase_dom"/>
</dbReference>
<dbReference type="Pfam" id="PF02518">
    <property type="entry name" value="HATPase_c"/>
    <property type="match status" value="1"/>
</dbReference>
<dbReference type="PROSITE" id="PS50109">
    <property type="entry name" value="HIS_KIN"/>
    <property type="match status" value="1"/>
</dbReference>
<dbReference type="GO" id="GO:0000156">
    <property type="term" value="F:phosphorelay response regulator activity"/>
    <property type="evidence" value="ECO:0007669"/>
    <property type="project" value="TreeGrafter"/>
</dbReference>
<evidence type="ECO:0000256" key="2">
    <source>
        <dbReference type="ARBA" id="ARBA00012438"/>
    </source>
</evidence>
<dbReference type="GO" id="GO:0000155">
    <property type="term" value="F:phosphorelay sensor kinase activity"/>
    <property type="evidence" value="ECO:0007669"/>
    <property type="project" value="InterPro"/>
</dbReference>
<dbReference type="PANTHER" id="PTHR42878:SF14">
    <property type="entry name" value="OSMOLARITY TWO-COMPONENT SYSTEM PROTEIN SSK1"/>
    <property type="match status" value="1"/>
</dbReference>
<gene>
    <name evidence="6" type="ORF">AVDCRST_MAG71-2789</name>
</gene>
<dbReference type="Pfam" id="PF00512">
    <property type="entry name" value="HisKA"/>
    <property type="match status" value="1"/>
</dbReference>
<evidence type="ECO:0000313" key="6">
    <source>
        <dbReference type="EMBL" id="CAA9350851.1"/>
    </source>
</evidence>
<dbReference type="CDD" id="cd00082">
    <property type="entry name" value="HisKA"/>
    <property type="match status" value="1"/>
</dbReference>
<dbReference type="InterPro" id="IPR036097">
    <property type="entry name" value="HisK_dim/P_sf"/>
</dbReference>
<proteinExistence type="predicted"/>
<evidence type="ECO:0000259" key="5">
    <source>
        <dbReference type="PROSITE" id="PS50109"/>
    </source>
</evidence>
<sequence length="215" mass="23092">MTRWYDRIAHDLKGPLAPLQTASYLLKSEGLPPERQRELADVVDRQARRLNRMIEELGDYARASEHRLRLRIEPCPLALVLDLAIGSVPGSAIDPRYDAGLDSVAVAGDEGRLVQLFASLIAHLQARAPGQTPELRVTAADGRVRVELLGAGPSPDAETLTAMFERADPAPHDEGLGLRLMLAYAIAQMHGGSLAAHAPDGGGLMFVCELPLAPG</sequence>
<keyword evidence="3" id="KW-0808">Transferase</keyword>
<dbReference type="Gene3D" id="3.30.565.10">
    <property type="entry name" value="Histidine kinase-like ATPase, C-terminal domain"/>
    <property type="match status" value="1"/>
</dbReference>
<dbReference type="SMART" id="SM00387">
    <property type="entry name" value="HATPase_c"/>
    <property type="match status" value="1"/>
</dbReference>
<dbReference type="Gene3D" id="1.10.287.130">
    <property type="match status" value="1"/>
</dbReference>
<dbReference type="EMBL" id="CADCUA010000652">
    <property type="protein sequence ID" value="CAA9350851.1"/>
    <property type="molecule type" value="Genomic_DNA"/>
</dbReference>
<evidence type="ECO:0000256" key="1">
    <source>
        <dbReference type="ARBA" id="ARBA00000085"/>
    </source>
</evidence>
<dbReference type="InterPro" id="IPR005467">
    <property type="entry name" value="His_kinase_dom"/>
</dbReference>
<dbReference type="SUPFAM" id="SSF47384">
    <property type="entry name" value="Homodimeric domain of signal transducing histidine kinase"/>
    <property type="match status" value="1"/>
</dbReference>